<dbReference type="OrthoDB" id="9791274at2"/>
<dbReference type="Gene3D" id="3.40.50.150">
    <property type="entry name" value="Vaccinia Virus protein VP39"/>
    <property type="match status" value="1"/>
</dbReference>
<comment type="catalytic activity">
    <reaction evidence="1">
        <text>adenosine(2030) in 23S rRNA + S-adenosyl-L-methionine = N(6)-methyladenosine(2030) in 23S rRNA + S-adenosyl-L-homocysteine + H(+)</text>
        <dbReference type="Rhea" id="RHEA:43736"/>
        <dbReference type="Rhea" id="RHEA-COMP:10668"/>
        <dbReference type="Rhea" id="RHEA-COMP:10669"/>
        <dbReference type="ChEBI" id="CHEBI:15378"/>
        <dbReference type="ChEBI" id="CHEBI:57856"/>
        <dbReference type="ChEBI" id="CHEBI:59789"/>
        <dbReference type="ChEBI" id="CHEBI:74411"/>
        <dbReference type="ChEBI" id="CHEBI:74449"/>
        <dbReference type="EC" id="2.1.1.266"/>
    </reaction>
</comment>
<dbReference type="HAMAP" id="MF_00934">
    <property type="entry name" value="23SrRNA_methyltr_J"/>
    <property type="match status" value="1"/>
</dbReference>
<proteinExistence type="inferred from homology"/>
<dbReference type="InterPro" id="IPR007473">
    <property type="entry name" value="RlmJ"/>
</dbReference>
<keyword evidence="1" id="KW-0698">rRNA processing</keyword>
<sequence length="299" mass="33587">MNYRHAFHAGNFADVLKHAVLTLCLAHLGKKANKPFAYIDTHAGIGRYDLSGSEAQRSPEWRDGIARLLAAERPEEVDRVLKPYLDTVRALNGGTGELTSYPGSPAIAAHMMGRSDRLHLCELHEADSVTLDRLFATDRRVKVEKRDGYRALKSLLPPKEKRGLVLVDPPFEHRDEMAHMAEAVVDAIPRFDTGTYIFWRPLKDMWAAERFDVGLAEWLLAEQGLQPEKILRADLWVRDPASEGKLSGAGVFVVNPPFTLEEDLLFVLPWLCDLFARDEDAGWRLDGGITEDSLAVDEF</sequence>
<dbReference type="GO" id="GO:0005829">
    <property type="term" value="C:cytosol"/>
    <property type="evidence" value="ECO:0007669"/>
    <property type="project" value="TreeGrafter"/>
</dbReference>
<feature type="binding site" evidence="1">
    <location>
        <begin position="147"/>
        <end position="148"/>
    </location>
    <ligand>
        <name>S-adenosyl-L-methionine</name>
        <dbReference type="ChEBI" id="CHEBI:59789"/>
    </ligand>
</feature>
<feature type="active site" description="Proton acceptor" evidence="1">
    <location>
        <position position="168"/>
    </location>
</feature>
<dbReference type="SUPFAM" id="SSF53335">
    <property type="entry name" value="S-adenosyl-L-methionine-dependent methyltransferases"/>
    <property type="match status" value="1"/>
</dbReference>
<evidence type="ECO:0000256" key="1">
    <source>
        <dbReference type="HAMAP-Rule" id="MF_00934"/>
    </source>
</evidence>
<feature type="binding site" evidence="1">
    <location>
        <position position="122"/>
    </location>
    <ligand>
        <name>S-adenosyl-L-methionine</name>
        <dbReference type="ChEBI" id="CHEBI:59789"/>
    </ligand>
</feature>
<name>A0A4S2HCJ8_9PROT</name>
<keyword evidence="3" id="KW-1185">Reference proteome</keyword>
<keyword evidence="1 2" id="KW-0808">Transferase</keyword>
<comment type="subunit">
    <text evidence="1">Monomer.</text>
</comment>
<dbReference type="GO" id="GO:0036307">
    <property type="term" value="F:23S rRNA (adenine(2030)-N(6))-methyltransferase activity"/>
    <property type="evidence" value="ECO:0007669"/>
    <property type="project" value="UniProtKB-UniRule"/>
</dbReference>
<comment type="similarity">
    <text evidence="1">Belongs to the RlmJ family.</text>
</comment>
<dbReference type="PANTHER" id="PTHR37426">
    <property type="entry name" value="RIBOSOMAL RNA LARGE SUBUNIT METHYLTRANSFERASE J"/>
    <property type="match status" value="1"/>
</dbReference>
<keyword evidence="1 2" id="KW-0489">Methyltransferase</keyword>
<feature type="site" description="Interaction with substrate rRNA" evidence="1">
    <location>
        <position position="3"/>
    </location>
</feature>
<dbReference type="GO" id="GO:0003723">
    <property type="term" value="F:RNA binding"/>
    <property type="evidence" value="ECO:0007669"/>
    <property type="project" value="UniProtKB-UniRule"/>
</dbReference>
<dbReference type="RefSeq" id="WP_135942971.1">
    <property type="nucleotide sequence ID" value="NZ_BMEI01000001.1"/>
</dbReference>
<feature type="binding site" evidence="1">
    <location>
        <position position="104"/>
    </location>
    <ligand>
        <name>S-adenosyl-L-methionine</name>
        <dbReference type="ChEBI" id="CHEBI:59789"/>
    </ligand>
</feature>
<dbReference type="AlphaFoldDB" id="A0A4S2HCJ8"/>
<feature type="binding site" evidence="1">
    <location>
        <position position="42"/>
    </location>
    <ligand>
        <name>S-adenosyl-L-methionine</name>
        <dbReference type="ChEBI" id="CHEBI:59789"/>
    </ligand>
</feature>
<dbReference type="Proteomes" id="UP000305451">
    <property type="component" value="Unassembled WGS sequence"/>
</dbReference>
<dbReference type="InterPro" id="IPR029063">
    <property type="entry name" value="SAM-dependent_MTases_sf"/>
</dbReference>
<comment type="function">
    <text evidence="1">Specifically methylates the adenine in position 2030 of 23S rRNA.</text>
</comment>
<dbReference type="EMBL" id="SRXV01000001">
    <property type="protein sequence ID" value="TGY93777.1"/>
    <property type="molecule type" value="Genomic_DNA"/>
</dbReference>
<reference evidence="2 3" key="1">
    <citation type="journal article" date="2013" name="Int. J. Syst. Evol. Microbiol.">
        <title>Marinicauda pacifica gen. nov., sp. nov., a prosthecate alphaproteobacterium of the family Hyphomonadaceae isolated from deep seawater.</title>
        <authorList>
            <person name="Zhang X.Y."/>
            <person name="Li G.W."/>
            <person name="Wang C.S."/>
            <person name="Zhang Y.J."/>
            <person name="Xu X.W."/>
            <person name="Li H."/>
            <person name="Liu A."/>
            <person name="Liu C."/>
            <person name="Xie B.B."/>
            <person name="Qin Q.L."/>
            <person name="Xu Z."/>
            <person name="Chen X.L."/>
            <person name="Zhou B.C."/>
            <person name="Zhang Y.Z."/>
        </authorList>
    </citation>
    <scope>NUCLEOTIDE SEQUENCE [LARGE SCALE GENOMIC DNA]</scope>
    <source>
        <strain evidence="2 3">P-1 km-3</strain>
    </source>
</reference>
<feature type="binding site" evidence="1">
    <location>
        <position position="18"/>
    </location>
    <ligand>
        <name>S-adenosyl-L-methionine</name>
        <dbReference type="ChEBI" id="CHEBI:59789"/>
    </ligand>
</feature>
<keyword evidence="1" id="KW-0694">RNA-binding</keyword>
<keyword evidence="1" id="KW-0949">S-adenosyl-L-methionine</keyword>
<dbReference type="GO" id="GO:0070475">
    <property type="term" value="P:rRNA base methylation"/>
    <property type="evidence" value="ECO:0007669"/>
    <property type="project" value="UniProtKB-UniRule"/>
</dbReference>
<organism evidence="2 3">
    <name type="scientific">Marinicauda pacifica</name>
    <dbReference type="NCBI Taxonomy" id="1133559"/>
    <lineage>
        <taxon>Bacteria</taxon>
        <taxon>Pseudomonadati</taxon>
        <taxon>Pseudomonadota</taxon>
        <taxon>Alphaproteobacteria</taxon>
        <taxon>Maricaulales</taxon>
        <taxon>Maricaulaceae</taxon>
        <taxon>Marinicauda</taxon>
    </lineage>
</organism>
<evidence type="ECO:0000313" key="3">
    <source>
        <dbReference type="Proteomes" id="UP000305451"/>
    </source>
</evidence>
<comment type="caution">
    <text evidence="2">The sequence shown here is derived from an EMBL/GenBank/DDBJ whole genome shotgun (WGS) entry which is preliminary data.</text>
</comment>
<gene>
    <name evidence="1" type="primary">rlmJ</name>
    <name evidence="2" type="ORF">E5162_00325</name>
</gene>
<dbReference type="Pfam" id="PF04378">
    <property type="entry name" value="RsmJ"/>
    <property type="match status" value="1"/>
</dbReference>
<dbReference type="EC" id="2.1.1.266" evidence="1"/>
<protein>
    <recommendedName>
        <fullName evidence="1">Ribosomal RNA large subunit methyltransferase J</fullName>
        <ecNumber evidence="1">2.1.1.266</ecNumber>
    </recommendedName>
    <alternativeName>
        <fullName evidence="1">23S rRNA (adenine(2030)-N6)-methyltransferase</fullName>
    </alternativeName>
    <alternativeName>
        <fullName evidence="1">23S rRNA m6A2030 methyltransferase</fullName>
    </alternativeName>
</protein>
<dbReference type="PANTHER" id="PTHR37426:SF1">
    <property type="entry name" value="RIBOSOMAL RNA LARGE SUBUNIT METHYLTRANSFERASE J"/>
    <property type="match status" value="1"/>
</dbReference>
<feature type="binding site" evidence="1">
    <location>
        <position position="168"/>
    </location>
    <ligand>
        <name>S-adenosyl-L-methionine</name>
        <dbReference type="ChEBI" id="CHEBI:59789"/>
    </ligand>
</feature>
<evidence type="ECO:0000313" key="2">
    <source>
        <dbReference type="EMBL" id="TGY93777.1"/>
    </source>
</evidence>
<accession>A0A4S2HCJ8</accession>